<name>E9GHJ9_DAPPU</name>
<dbReference type="PhylomeDB" id="E9GHJ9"/>
<dbReference type="Pfam" id="PF11838">
    <property type="entry name" value="ERAP1_C"/>
    <property type="match status" value="1"/>
</dbReference>
<dbReference type="Gene3D" id="1.25.50.20">
    <property type="match status" value="1"/>
</dbReference>
<dbReference type="AlphaFoldDB" id="E9GHJ9"/>
<dbReference type="EMBL" id="GL732545">
    <property type="protein sequence ID" value="EFX81045.1"/>
    <property type="molecule type" value="Genomic_DNA"/>
</dbReference>
<dbReference type="InterPro" id="IPR027268">
    <property type="entry name" value="Peptidase_M4/M1_CTD_sf"/>
</dbReference>
<evidence type="ECO:0000259" key="2">
    <source>
        <dbReference type="Pfam" id="PF11838"/>
    </source>
</evidence>
<dbReference type="GO" id="GO:0070006">
    <property type="term" value="F:metalloaminopeptidase activity"/>
    <property type="evidence" value="ECO:0000318"/>
    <property type="project" value="GO_Central"/>
</dbReference>
<dbReference type="eggNOG" id="KOG1046">
    <property type="taxonomic scope" value="Eukaryota"/>
</dbReference>
<dbReference type="HOGENOM" id="CLU_003705_5_2_1"/>
<organism evidence="3 4">
    <name type="scientific">Daphnia pulex</name>
    <name type="common">Water flea</name>
    <dbReference type="NCBI Taxonomy" id="6669"/>
    <lineage>
        <taxon>Eukaryota</taxon>
        <taxon>Metazoa</taxon>
        <taxon>Ecdysozoa</taxon>
        <taxon>Arthropoda</taxon>
        <taxon>Crustacea</taxon>
        <taxon>Branchiopoda</taxon>
        <taxon>Diplostraca</taxon>
        <taxon>Cladocera</taxon>
        <taxon>Anomopoda</taxon>
        <taxon>Daphniidae</taxon>
        <taxon>Daphnia</taxon>
    </lineage>
</organism>
<comment type="similarity">
    <text evidence="1">Belongs to the peptidase M1 family.</text>
</comment>
<evidence type="ECO:0000313" key="3">
    <source>
        <dbReference type="EMBL" id="EFX81045.1"/>
    </source>
</evidence>
<protein>
    <recommendedName>
        <fullName evidence="2">ERAP1-like C-terminal domain-containing protein</fullName>
    </recommendedName>
</protein>
<proteinExistence type="inferred from homology"/>
<dbReference type="FunFam" id="2.60.40.1910:FF:000020">
    <property type="entry name" value="Peptidase family m1 protein, putative"/>
    <property type="match status" value="1"/>
</dbReference>
<accession>E9GHJ9</accession>
<dbReference type="SUPFAM" id="SSF55486">
    <property type="entry name" value="Metalloproteases ('zincins'), catalytic domain"/>
    <property type="match status" value="1"/>
</dbReference>
<dbReference type="InParanoid" id="E9GHJ9"/>
<evidence type="ECO:0000313" key="4">
    <source>
        <dbReference type="Proteomes" id="UP000000305"/>
    </source>
</evidence>
<dbReference type="OrthoDB" id="10031169at2759"/>
<evidence type="ECO:0000256" key="1">
    <source>
        <dbReference type="ARBA" id="ARBA00010136"/>
    </source>
</evidence>
<dbReference type="PANTHER" id="PTHR11533:SF294">
    <property type="entry name" value="THYROTROPIN-RELEASING HORMONE-DEGRADING ECTOENZYME"/>
    <property type="match status" value="1"/>
</dbReference>
<dbReference type="PANTHER" id="PTHR11533">
    <property type="entry name" value="PROTEASE M1 ZINC METALLOPROTEASE"/>
    <property type="match status" value="1"/>
</dbReference>
<dbReference type="GO" id="GO:0006508">
    <property type="term" value="P:proteolysis"/>
    <property type="evidence" value="ECO:0000318"/>
    <property type="project" value="GO_Central"/>
</dbReference>
<feature type="domain" description="ERAP1-like C-terminal" evidence="2">
    <location>
        <begin position="201"/>
        <end position="467"/>
    </location>
</feature>
<dbReference type="GO" id="GO:0005615">
    <property type="term" value="C:extracellular space"/>
    <property type="evidence" value="ECO:0000318"/>
    <property type="project" value="GO_Central"/>
</dbReference>
<sequence length="471" mass="55062">MPNNTYRCEAERHKSIRSAMKFEEERTEPLTVIRQVETAEEAEKMFDPLSYSKGHEEFKNALITYMDRHQFQSVNSRNFMEISNEQLHQNREFGRTMNVTKIMNSWTHQPSYPIVRCSLPGKGRIRLSQMPFPLLRSNSSQANALWWIPIAMTDGRRPDFTREGTYPRVWITPEHPTLEIPYFPQVSNRDGPAEDQEPDTWIIVNGQFASYGRVLYDKANWRLISNQLMLNHTVIPKVTRAQLIDDAFTLALAGYLDYQVVVELIEYLTLVNDEFVQSTSLFHLKLIQERSRHNESLYNLFKEYTSRFKFEKTEHGELDDYSDWVRVGDPLDGVGCLNWSDDGVCVDQVMRLFHVQMDGSITPEEKKAISEHLERNWCAVIRYGGKEEWNWAWRASLCDMWSSQRTKILSAMSCSQDRDRLKQLLSRVFSPTIEQDPHETFATIEKMTENHVARSIVLNFLATNLEILGRQ</sequence>
<dbReference type="Gene3D" id="2.60.40.1910">
    <property type="match status" value="1"/>
</dbReference>
<dbReference type="InterPro" id="IPR024571">
    <property type="entry name" value="ERAP1-like_C_dom"/>
</dbReference>
<gene>
    <name evidence="3" type="ORF">DAPPUDRAFT_102795</name>
</gene>
<dbReference type="Gene3D" id="1.10.390.10">
    <property type="entry name" value="Neutral Protease Domain 2"/>
    <property type="match status" value="1"/>
</dbReference>
<dbReference type="GO" id="GO:0043171">
    <property type="term" value="P:peptide catabolic process"/>
    <property type="evidence" value="ECO:0000318"/>
    <property type="project" value="GO_Central"/>
</dbReference>
<dbReference type="Proteomes" id="UP000000305">
    <property type="component" value="Unassembled WGS sequence"/>
</dbReference>
<reference evidence="3 4" key="1">
    <citation type="journal article" date="2011" name="Science">
        <title>The ecoresponsive genome of Daphnia pulex.</title>
        <authorList>
            <person name="Colbourne J.K."/>
            <person name="Pfrender M.E."/>
            <person name="Gilbert D."/>
            <person name="Thomas W.K."/>
            <person name="Tucker A."/>
            <person name="Oakley T.H."/>
            <person name="Tokishita S."/>
            <person name="Aerts A."/>
            <person name="Arnold G.J."/>
            <person name="Basu M.K."/>
            <person name="Bauer D.J."/>
            <person name="Caceres C.E."/>
            <person name="Carmel L."/>
            <person name="Casola C."/>
            <person name="Choi J.H."/>
            <person name="Detter J.C."/>
            <person name="Dong Q."/>
            <person name="Dusheyko S."/>
            <person name="Eads B.D."/>
            <person name="Frohlich T."/>
            <person name="Geiler-Samerotte K.A."/>
            <person name="Gerlach D."/>
            <person name="Hatcher P."/>
            <person name="Jogdeo S."/>
            <person name="Krijgsveld J."/>
            <person name="Kriventseva E.V."/>
            <person name="Kultz D."/>
            <person name="Laforsch C."/>
            <person name="Lindquist E."/>
            <person name="Lopez J."/>
            <person name="Manak J.R."/>
            <person name="Muller J."/>
            <person name="Pangilinan J."/>
            <person name="Patwardhan R.P."/>
            <person name="Pitluck S."/>
            <person name="Pritham E.J."/>
            <person name="Rechtsteiner A."/>
            <person name="Rho M."/>
            <person name="Rogozin I.B."/>
            <person name="Sakarya O."/>
            <person name="Salamov A."/>
            <person name="Schaack S."/>
            <person name="Shapiro H."/>
            <person name="Shiga Y."/>
            <person name="Skalitzky C."/>
            <person name="Smith Z."/>
            <person name="Souvorov A."/>
            <person name="Sung W."/>
            <person name="Tang Z."/>
            <person name="Tsuchiya D."/>
            <person name="Tu H."/>
            <person name="Vos H."/>
            <person name="Wang M."/>
            <person name="Wolf Y.I."/>
            <person name="Yamagata H."/>
            <person name="Yamada T."/>
            <person name="Ye Y."/>
            <person name="Shaw J.R."/>
            <person name="Andrews J."/>
            <person name="Crease T.J."/>
            <person name="Tang H."/>
            <person name="Lucas S.M."/>
            <person name="Robertson H.M."/>
            <person name="Bork P."/>
            <person name="Koonin E.V."/>
            <person name="Zdobnov E.M."/>
            <person name="Grigoriev I.V."/>
            <person name="Lynch M."/>
            <person name="Boore J.L."/>
        </authorList>
    </citation>
    <scope>NUCLEOTIDE SEQUENCE [LARGE SCALE GENOMIC DNA]</scope>
</reference>
<keyword evidence="4" id="KW-1185">Reference proteome</keyword>
<dbReference type="InterPro" id="IPR050344">
    <property type="entry name" value="Peptidase_M1_aminopeptidases"/>
</dbReference>
<dbReference type="KEGG" id="dpx:DAPPUDRAFT_102795"/>